<evidence type="ECO:0000256" key="2">
    <source>
        <dbReference type="ARBA" id="ARBA00022692"/>
    </source>
</evidence>
<dbReference type="OrthoDB" id="7836448at2"/>
<feature type="transmembrane region" description="Helical" evidence="5">
    <location>
        <begin position="138"/>
        <end position="159"/>
    </location>
</feature>
<evidence type="ECO:0000259" key="6">
    <source>
        <dbReference type="Pfam" id="PF01694"/>
    </source>
</evidence>
<dbReference type="GO" id="GO:0016020">
    <property type="term" value="C:membrane"/>
    <property type="evidence" value="ECO:0007669"/>
    <property type="project" value="UniProtKB-SubCell"/>
</dbReference>
<feature type="transmembrane region" description="Helical" evidence="5">
    <location>
        <begin position="113"/>
        <end position="132"/>
    </location>
</feature>
<keyword evidence="2 5" id="KW-0812">Transmembrane</keyword>
<dbReference type="STRING" id="299262.BWR18_18800"/>
<name>A0A1P8N014_9RHOB</name>
<dbReference type="Gene3D" id="1.20.1540.10">
    <property type="entry name" value="Rhomboid-like"/>
    <property type="match status" value="1"/>
</dbReference>
<dbReference type="PANTHER" id="PTHR43066">
    <property type="entry name" value="RHOMBOID-RELATED PROTEIN"/>
    <property type="match status" value="1"/>
</dbReference>
<evidence type="ECO:0000313" key="8">
    <source>
        <dbReference type="Proteomes" id="UP000186336"/>
    </source>
</evidence>
<dbReference type="InterPro" id="IPR022764">
    <property type="entry name" value="Peptidase_S54_rhomboid_dom"/>
</dbReference>
<keyword evidence="7" id="KW-0645">Protease</keyword>
<dbReference type="GO" id="GO:0006508">
    <property type="term" value="P:proteolysis"/>
    <property type="evidence" value="ECO:0007669"/>
    <property type="project" value="UniProtKB-KW"/>
</dbReference>
<feature type="domain" description="Peptidase S54 rhomboid" evidence="6">
    <location>
        <begin position="74"/>
        <end position="213"/>
    </location>
</feature>
<dbReference type="GO" id="GO:0004252">
    <property type="term" value="F:serine-type endopeptidase activity"/>
    <property type="evidence" value="ECO:0007669"/>
    <property type="project" value="InterPro"/>
</dbReference>
<sequence>MSEQYDPSPVNPLPPAVWLLFAAIALPELAFSLGEANLMGGPAAVGWRLQALNEYGFSGEAFDFMLGNGVLLPEHLLRFVTYPFVHSAFTSTLFAAVILLAMGKMVAEVMGGWAVILLFVLCGIFGALVFALVTDQAWLFGAYPSVYGLIGVFTFLLWQKLAATGGPQSRAFTLIGVLMGLQLLFGMFFQVGYAWVAELAGFCAGFALTAFVMPGGWARVLAMLRRR</sequence>
<keyword evidence="7" id="KW-0378">Hydrolase</keyword>
<evidence type="ECO:0000313" key="7">
    <source>
        <dbReference type="EMBL" id="APX13499.1"/>
    </source>
</evidence>
<dbReference type="EMBL" id="CP019312">
    <property type="protein sequence ID" value="APX13499.1"/>
    <property type="molecule type" value="Genomic_DNA"/>
</dbReference>
<feature type="transmembrane region" description="Helical" evidence="5">
    <location>
        <begin position="171"/>
        <end position="193"/>
    </location>
</feature>
<organism evidence="7 8">
    <name type="scientific">Tateyamaria omphalii</name>
    <dbReference type="NCBI Taxonomy" id="299262"/>
    <lineage>
        <taxon>Bacteria</taxon>
        <taxon>Pseudomonadati</taxon>
        <taxon>Pseudomonadota</taxon>
        <taxon>Alphaproteobacteria</taxon>
        <taxon>Rhodobacterales</taxon>
        <taxon>Roseobacteraceae</taxon>
        <taxon>Tateyamaria</taxon>
    </lineage>
</organism>
<feature type="transmembrane region" description="Helical" evidence="5">
    <location>
        <begin position="199"/>
        <end position="222"/>
    </location>
</feature>
<dbReference type="AlphaFoldDB" id="A0A1P8N014"/>
<dbReference type="KEGG" id="tom:BWR18_18800"/>
<comment type="subcellular location">
    <subcellularLocation>
        <location evidence="1">Membrane</location>
        <topology evidence="1">Multi-pass membrane protein</topology>
    </subcellularLocation>
</comment>
<evidence type="ECO:0000256" key="3">
    <source>
        <dbReference type="ARBA" id="ARBA00022989"/>
    </source>
</evidence>
<dbReference type="Proteomes" id="UP000186336">
    <property type="component" value="Chromosome"/>
</dbReference>
<accession>A0A1P8N014</accession>
<feature type="transmembrane region" description="Helical" evidence="5">
    <location>
        <begin position="79"/>
        <end position="101"/>
    </location>
</feature>
<dbReference type="InterPro" id="IPR035952">
    <property type="entry name" value="Rhomboid-like_sf"/>
</dbReference>
<gene>
    <name evidence="7" type="ORF">BWR18_18800</name>
</gene>
<protein>
    <submittedName>
        <fullName evidence="7">Rhomboid family intramembrane serine protease</fullName>
    </submittedName>
</protein>
<dbReference type="Pfam" id="PF01694">
    <property type="entry name" value="Rhomboid"/>
    <property type="match status" value="1"/>
</dbReference>
<keyword evidence="8" id="KW-1185">Reference proteome</keyword>
<dbReference type="PANTHER" id="PTHR43066:SF11">
    <property type="entry name" value="PEPTIDASE S54 RHOMBOID DOMAIN-CONTAINING PROTEIN"/>
    <property type="match status" value="1"/>
</dbReference>
<dbReference type="SUPFAM" id="SSF144091">
    <property type="entry name" value="Rhomboid-like"/>
    <property type="match status" value="1"/>
</dbReference>
<evidence type="ECO:0000256" key="1">
    <source>
        <dbReference type="ARBA" id="ARBA00004141"/>
    </source>
</evidence>
<proteinExistence type="predicted"/>
<reference evidence="7 8" key="1">
    <citation type="submission" date="2017-01" db="EMBL/GenBank/DDBJ databases">
        <title>Complete genome of Tateyamaria omphalii DOK1-4 isolated from seawater in Dokdo.</title>
        <authorList>
            <person name="Kim J.H."/>
            <person name="Chi W.-J."/>
        </authorList>
    </citation>
    <scope>NUCLEOTIDE SEQUENCE [LARGE SCALE GENOMIC DNA]</scope>
    <source>
        <strain evidence="7 8">DOK1-4</strain>
    </source>
</reference>
<keyword evidence="3 5" id="KW-1133">Transmembrane helix</keyword>
<keyword evidence="4 5" id="KW-0472">Membrane</keyword>
<evidence type="ECO:0000256" key="4">
    <source>
        <dbReference type="ARBA" id="ARBA00023136"/>
    </source>
</evidence>
<evidence type="ECO:0000256" key="5">
    <source>
        <dbReference type="SAM" id="Phobius"/>
    </source>
</evidence>
<dbReference type="RefSeq" id="WP_076629932.1">
    <property type="nucleotide sequence ID" value="NZ_CP019312.1"/>
</dbReference>